<dbReference type="SUPFAM" id="SSF54373">
    <property type="entry name" value="FAD-linked reductases, C-terminal domain"/>
    <property type="match status" value="1"/>
</dbReference>
<dbReference type="InterPro" id="IPR036188">
    <property type="entry name" value="FAD/NAD-bd_sf"/>
</dbReference>
<dbReference type="GO" id="GO:0004657">
    <property type="term" value="F:proline dehydrogenase activity"/>
    <property type="evidence" value="ECO:0007669"/>
    <property type="project" value="TreeGrafter"/>
</dbReference>
<dbReference type="Gene3D" id="3.30.9.10">
    <property type="entry name" value="D-Amino Acid Oxidase, subunit A, domain 2"/>
    <property type="match status" value="1"/>
</dbReference>
<dbReference type="GO" id="GO:0050031">
    <property type="term" value="F:L-pipecolate oxidase activity"/>
    <property type="evidence" value="ECO:0007669"/>
    <property type="project" value="TreeGrafter"/>
</dbReference>
<gene>
    <name evidence="8" type="ORF">K461DRAFT_248357</name>
</gene>
<reference evidence="8" key="1">
    <citation type="journal article" date="2020" name="Stud. Mycol.">
        <title>101 Dothideomycetes genomes: a test case for predicting lifestyles and emergence of pathogens.</title>
        <authorList>
            <person name="Haridas S."/>
            <person name="Albert R."/>
            <person name="Binder M."/>
            <person name="Bloem J."/>
            <person name="Labutti K."/>
            <person name="Salamov A."/>
            <person name="Andreopoulos B."/>
            <person name="Baker S."/>
            <person name="Barry K."/>
            <person name="Bills G."/>
            <person name="Bluhm B."/>
            <person name="Cannon C."/>
            <person name="Castanera R."/>
            <person name="Culley D."/>
            <person name="Daum C."/>
            <person name="Ezra D."/>
            <person name="Gonzalez J."/>
            <person name="Henrissat B."/>
            <person name="Kuo A."/>
            <person name="Liang C."/>
            <person name="Lipzen A."/>
            <person name="Lutzoni F."/>
            <person name="Magnuson J."/>
            <person name="Mondo S."/>
            <person name="Nolan M."/>
            <person name="Ohm R."/>
            <person name="Pangilinan J."/>
            <person name="Park H.-J."/>
            <person name="Ramirez L."/>
            <person name="Alfaro M."/>
            <person name="Sun H."/>
            <person name="Tritt A."/>
            <person name="Yoshinaga Y."/>
            <person name="Zwiers L.-H."/>
            <person name="Turgeon B."/>
            <person name="Goodwin S."/>
            <person name="Spatafora J."/>
            <person name="Crous P."/>
            <person name="Grigoriev I."/>
        </authorList>
    </citation>
    <scope>NUCLEOTIDE SEQUENCE</scope>
    <source>
        <strain evidence="8">CBS 260.36</strain>
    </source>
</reference>
<dbReference type="PANTHER" id="PTHR10961:SF45">
    <property type="entry name" value="FAD DEPENDENT OXIDOREDUCTASE DOMAIN-CONTAINING PROTEIN-RELATED"/>
    <property type="match status" value="1"/>
</dbReference>
<dbReference type="Pfam" id="PF01266">
    <property type="entry name" value="DAO"/>
    <property type="match status" value="1"/>
</dbReference>
<dbReference type="Gene3D" id="3.50.50.60">
    <property type="entry name" value="FAD/NAD(P)-binding domain"/>
    <property type="match status" value="1"/>
</dbReference>
<comment type="cofactor">
    <cofactor evidence="1">
        <name>FAD</name>
        <dbReference type="ChEBI" id="CHEBI:57692"/>
    </cofactor>
</comment>
<dbReference type="PANTHER" id="PTHR10961">
    <property type="entry name" value="PEROXISOMAL SARCOSINE OXIDASE"/>
    <property type="match status" value="1"/>
</dbReference>
<proteinExistence type="inferred from homology"/>
<dbReference type="EMBL" id="ML996094">
    <property type="protein sequence ID" value="KAF2148111.1"/>
    <property type="molecule type" value="Genomic_DNA"/>
</dbReference>
<feature type="domain" description="FAD dependent oxidoreductase" evidence="7">
    <location>
        <begin position="13"/>
        <end position="380"/>
    </location>
</feature>
<name>A0A9P4IR16_9PEZI</name>
<evidence type="ECO:0000256" key="4">
    <source>
        <dbReference type="ARBA" id="ARBA00022827"/>
    </source>
</evidence>
<evidence type="ECO:0000313" key="8">
    <source>
        <dbReference type="EMBL" id="KAF2148111.1"/>
    </source>
</evidence>
<keyword evidence="5" id="KW-0560">Oxidoreductase</keyword>
<dbReference type="SUPFAM" id="SSF51905">
    <property type="entry name" value="FAD/NAD(P)-binding domain"/>
    <property type="match status" value="1"/>
</dbReference>
<dbReference type="InterPro" id="IPR006076">
    <property type="entry name" value="FAD-dep_OxRdtase"/>
</dbReference>
<evidence type="ECO:0000259" key="7">
    <source>
        <dbReference type="Pfam" id="PF01266"/>
    </source>
</evidence>
<organism evidence="8 9">
    <name type="scientific">Myriangium duriaei CBS 260.36</name>
    <dbReference type="NCBI Taxonomy" id="1168546"/>
    <lineage>
        <taxon>Eukaryota</taxon>
        <taxon>Fungi</taxon>
        <taxon>Dikarya</taxon>
        <taxon>Ascomycota</taxon>
        <taxon>Pezizomycotina</taxon>
        <taxon>Dothideomycetes</taxon>
        <taxon>Dothideomycetidae</taxon>
        <taxon>Myriangiales</taxon>
        <taxon>Myriangiaceae</taxon>
        <taxon>Myriangium</taxon>
    </lineage>
</organism>
<dbReference type="OrthoDB" id="2219495at2759"/>
<accession>A0A9P4IR16</accession>
<dbReference type="InterPro" id="IPR045170">
    <property type="entry name" value="MTOX"/>
</dbReference>
<feature type="compositionally biased region" description="Basic and acidic residues" evidence="6">
    <location>
        <begin position="401"/>
        <end position="410"/>
    </location>
</feature>
<keyword evidence="4" id="KW-0274">FAD</keyword>
<dbReference type="Proteomes" id="UP000799439">
    <property type="component" value="Unassembled WGS sequence"/>
</dbReference>
<evidence type="ECO:0000256" key="6">
    <source>
        <dbReference type="SAM" id="MobiDB-lite"/>
    </source>
</evidence>
<comment type="caution">
    <text evidence="8">The sequence shown here is derived from an EMBL/GenBank/DDBJ whole genome shotgun (WGS) entry which is preliminary data.</text>
</comment>
<evidence type="ECO:0000256" key="3">
    <source>
        <dbReference type="ARBA" id="ARBA00022630"/>
    </source>
</evidence>
<sequence>MANTEYLKRNDAIVIVGAGVFGLSTALELTKRGFQNITVIDRFMPPVVDGSSVDISRVIRSDYADPLYARMASEAIHGWQNEYSDFYHQSGFVMLSEELNNIYINSVRRVNLARGSPMTDHPDAEDIKNVYPRVQARLSGLHAYHNPSGGWANAQASIQRLALRCSNAGVMFVLGRQGTAHSLRTEGARVTGVNVVQGSPIAASQVILSTGAWTNTLVNLNHAVSASGQPVGFIKLTEEEAKRLAGTPVMINMTTGIFCFPPTPESNILKIARHGYGYATSMSTDVGSTTVSSPHRDYNNARNSFLPADAERDLRAGLAQLVPEFANHPWMSHRLCWYTDTPEGDFVVGPHPEIPGLSLATGGAGHAFKFLPILGKYIANCLDGTADDALREKWRVRPRTMDSIENKSGDGSRAGPPLRLLSITEQAKL</sequence>
<dbReference type="GO" id="GO:0008115">
    <property type="term" value="F:sarcosine oxidase activity"/>
    <property type="evidence" value="ECO:0007669"/>
    <property type="project" value="TreeGrafter"/>
</dbReference>
<dbReference type="GO" id="GO:0050660">
    <property type="term" value="F:flavin adenine dinucleotide binding"/>
    <property type="evidence" value="ECO:0007669"/>
    <property type="project" value="InterPro"/>
</dbReference>
<evidence type="ECO:0000256" key="1">
    <source>
        <dbReference type="ARBA" id="ARBA00001974"/>
    </source>
</evidence>
<evidence type="ECO:0000256" key="2">
    <source>
        <dbReference type="ARBA" id="ARBA00010989"/>
    </source>
</evidence>
<evidence type="ECO:0000256" key="5">
    <source>
        <dbReference type="ARBA" id="ARBA00023002"/>
    </source>
</evidence>
<comment type="similarity">
    <text evidence="2">Belongs to the MSOX/MTOX family.</text>
</comment>
<dbReference type="AlphaFoldDB" id="A0A9P4IR16"/>
<keyword evidence="3" id="KW-0285">Flavoprotein</keyword>
<protein>
    <submittedName>
        <fullName evidence="8">Fructosyl amino acid oxidase</fullName>
    </submittedName>
</protein>
<feature type="region of interest" description="Disordered" evidence="6">
    <location>
        <begin position="401"/>
        <end position="429"/>
    </location>
</feature>
<keyword evidence="9" id="KW-1185">Reference proteome</keyword>
<evidence type="ECO:0000313" key="9">
    <source>
        <dbReference type="Proteomes" id="UP000799439"/>
    </source>
</evidence>